<keyword evidence="2" id="KW-1185">Reference proteome</keyword>
<organism evidence="1 2">
    <name type="scientific">Mucilaginibacter rubeus</name>
    <dbReference type="NCBI Taxonomy" id="2027860"/>
    <lineage>
        <taxon>Bacteria</taxon>
        <taxon>Pseudomonadati</taxon>
        <taxon>Bacteroidota</taxon>
        <taxon>Sphingobacteriia</taxon>
        <taxon>Sphingobacteriales</taxon>
        <taxon>Sphingobacteriaceae</taxon>
        <taxon>Mucilaginibacter</taxon>
    </lineage>
</organism>
<dbReference type="RefSeq" id="WP_112567788.1">
    <property type="nucleotide sequence ID" value="NZ_CP043450.1"/>
</dbReference>
<evidence type="ECO:0000313" key="1">
    <source>
        <dbReference type="EMBL" id="QEM11628.1"/>
    </source>
</evidence>
<dbReference type="OrthoDB" id="1150003at2"/>
<dbReference type="KEGG" id="mrub:DEO27_016870"/>
<name>A0A5C1I2N4_9SPHI</name>
<evidence type="ECO:0000313" key="2">
    <source>
        <dbReference type="Proteomes" id="UP000251402"/>
    </source>
</evidence>
<dbReference type="EMBL" id="CP043450">
    <property type="protein sequence ID" value="QEM11628.1"/>
    <property type="molecule type" value="Genomic_DNA"/>
</dbReference>
<accession>A0A5C1I2N4</accession>
<gene>
    <name evidence="1" type="ORF">DEO27_016870</name>
</gene>
<dbReference type="AlphaFoldDB" id="A0A5C1I2N4"/>
<reference evidence="1" key="1">
    <citation type="submission" date="2019-08" db="EMBL/GenBank/DDBJ databases">
        <title>Comparative genome analysis confer to the adaptation heavy metal polluted environment.</title>
        <authorList>
            <person name="Li Y."/>
        </authorList>
    </citation>
    <scope>NUCLEOTIDE SEQUENCE [LARGE SCALE GENOMIC DNA]</scope>
    <source>
        <strain evidence="1">P1</strain>
    </source>
</reference>
<dbReference type="PROSITE" id="PS51257">
    <property type="entry name" value="PROKAR_LIPOPROTEIN"/>
    <property type="match status" value="1"/>
</dbReference>
<proteinExistence type="predicted"/>
<sequence length="343" mass="35956">MKINASLVRLSAACLLLGVAGCKQEHLNGVKSNPDVKVYLPDSEKPDGLVDVMAGSSLKVDSATSTVNFSIPVYRGGESNFETLTVDVSADNTTIAGLVTAGKLPANTVALDPADFTLAAKDTVKLDNNIMKGSITPKIKIASLSKYDGKIAALGIKIANSSKQEVNTDMNKAIIYFSAADLIDAITPKTNLIDNTKWQIYHRGDGVTFKVNADGSVLATGGNWGQQGIVQPVQVRANKKYKIDMTVAGSGATDCWFEVYVGQGVPSEASDYADGGTRIALNTWNGCGKSPFNGLLSAISCAGSGNVVSFPTSGTAYVLIRSCGSSLGTTGIKITNVDFRRVN</sequence>
<dbReference type="Proteomes" id="UP000251402">
    <property type="component" value="Chromosome"/>
</dbReference>
<protein>
    <submittedName>
        <fullName evidence="1">DUF1735 domain-containing protein</fullName>
    </submittedName>
</protein>